<dbReference type="Gene3D" id="3.40.50.10890">
    <property type="match status" value="1"/>
</dbReference>
<dbReference type="InterPro" id="IPR011108">
    <property type="entry name" value="RMMBL"/>
</dbReference>
<evidence type="ECO:0000313" key="5">
    <source>
        <dbReference type="Proteomes" id="UP001430954"/>
    </source>
</evidence>
<evidence type="ECO:0000259" key="3">
    <source>
        <dbReference type="SMART" id="SM01027"/>
    </source>
</evidence>
<dbReference type="PANTHER" id="PTHR11203">
    <property type="entry name" value="CLEAVAGE AND POLYADENYLATION SPECIFICITY FACTOR FAMILY MEMBER"/>
    <property type="match status" value="1"/>
</dbReference>
<organism evidence="4 5">
    <name type="scientific">Novilysobacter selenitireducens</name>
    <dbReference type="NCBI Taxonomy" id="2872639"/>
    <lineage>
        <taxon>Bacteria</taxon>
        <taxon>Pseudomonadati</taxon>
        <taxon>Pseudomonadota</taxon>
        <taxon>Gammaproteobacteria</taxon>
        <taxon>Lysobacterales</taxon>
        <taxon>Lysobacteraceae</taxon>
        <taxon>Novilysobacter</taxon>
    </lineage>
</organism>
<comment type="caution">
    <text evidence="4">The sequence shown here is derived from an EMBL/GenBank/DDBJ whole genome shotgun (WGS) entry which is preliminary data.</text>
</comment>
<keyword evidence="1" id="KW-0378">Hydrolase</keyword>
<dbReference type="Proteomes" id="UP001430954">
    <property type="component" value="Unassembled WGS sequence"/>
</dbReference>
<dbReference type="Pfam" id="PF00753">
    <property type="entry name" value="Lactamase_B"/>
    <property type="match status" value="1"/>
</dbReference>
<protein>
    <submittedName>
        <fullName evidence="4">MBL fold metallo-hydrolase</fullName>
    </submittedName>
</protein>
<dbReference type="InterPro" id="IPR022712">
    <property type="entry name" value="Beta_Casp"/>
</dbReference>
<evidence type="ECO:0000256" key="1">
    <source>
        <dbReference type="ARBA" id="ARBA00022801"/>
    </source>
</evidence>
<dbReference type="Pfam" id="PF10996">
    <property type="entry name" value="Beta-Casp"/>
    <property type="match status" value="1"/>
</dbReference>
<evidence type="ECO:0000259" key="2">
    <source>
        <dbReference type="SMART" id="SM00849"/>
    </source>
</evidence>
<dbReference type="InterPro" id="IPR050698">
    <property type="entry name" value="MBL"/>
</dbReference>
<dbReference type="InterPro" id="IPR036866">
    <property type="entry name" value="RibonucZ/Hydroxyglut_hydro"/>
</dbReference>
<dbReference type="InterPro" id="IPR001279">
    <property type="entry name" value="Metallo-B-lactamas"/>
</dbReference>
<dbReference type="SUPFAM" id="SSF56281">
    <property type="entry name" value="Metallo-hydrolase/oxidoreductase"/>
    <property type="match status" value="1"/>
</dbReference>
<reference evidence="4 5" key="1">
    <citation type="submission" date="2021-09" db="EMBL/GenBank/DDBJ databases">
        <title>Lysobacter sp. 13A isolated from the river sediment.</title>
        <authorList>
            <person name="Liu H."/>
            <person name="Li S."/>
            <person name="Mao S."/>
        </authorList>
    </citation>
    <scope>NUCLEOTIDE SEQUENCE [LARGE SCALE GENOMIC DNA]</scope>
    <source>
        <strain evidence="4 5">13A</strain>
    </source>
</reference>
<name>A0ABS7T839_9GAMM</name>
<proteinExistence type="predicted"/>
<dbReference type="Pfam" id="PF07521">
    <property type="entry name" value="RMMBL"/>
    <property type="match status" value="1"/>
</dbReference>
<dbReference type="SMART" id="SM00849">
    <property type="entry name" value="Lactamase_B"/>
    <property type="match status" value="1"/>
</dbReference>
<dbReference type="Gene3D" id="3.60.15.10">
    <property type="entry name" value="Ribonuclease Z/Hydroxyacylglutathione hydrolase-like"/>
    <property type="match status" value="1"/>
</dbReference>
<dbReference type="SMART" id="SM01027">
    <property type="entry name" value="Beta-Casp"/>
    <property type="match status" value="1"/>
</dbReference>
<dbReference type="PANTHER" id="PTHR11203:SF37">
    <property type="entry name" value="INTEGRATOR COMPLEX SUBUNIT 11"/>
    <property type="match status" value="1"/>
</dbReference>
<evidence type="ECO:0000313" key="4">
    <source>
        <dbReference type="EMBL" id="MBZ4040023.1"/>
    </source>
</evidence>
<accession>A0ABS7T839</accession>
<dbReference type="EMBL" id="JAINZW010000004">
    <property type="protein sequence ID" value="MBZ4040023.1"/>
    <property type="molecule type" value="Genomic_DNA"/>
</dbReference>
<dbReference type="RefSeq" id="WP_223676456.1">
    <property type="nucleotide sequence ID" value="NZ_JAINZW010000004.1"/>
</dbReference>
<sequence length="478" mass="51521">MSGAGPQSGFTLTFLGAAGTVTGSRYLLETPQSRVLVDCGLFQGYKPLRLKNWAPFPIEPASIDAVVLTHAHLDHAGYLPRLVADGFEGPVWCSRGTRDLCGIMLPDSARLLEEEASYANRIGSSRHHPAKPLYTEEDAARALRRLKVVEFGAHFTPALGFMAMLRAQGHILGAAAVTLEHGGTRVTFSGDIGRPHDPVAMAPQPPAESDWIVCESTYGDRRHVPGSLRAELKPILAKVLARGGTAVIPAFAVGRAQALLHVIAELVEDGDLPPVPLYLNSPMAARVTVLYRDHMGEHRLDAAALDRMDTRVRTVSSVEESKALNTRKGAKVIVSASGMLTGGRVLHHLLAFAGDVRNAIVLCGYQAGGTRGAALARGERRIRVYGVDVDVRAEVFQLDTGSAHADADELVAWLDSAPRQPRGVYLTHGEPDAADALRQRVERELGWPTCVPEYRDRVDLLGAPPVPCPPPRPEHAEV</sequence>
<feature type="domain" description="Beta-Casp" evidence="3">
    <location>
        <begin position="256"/>
        <end position="375"/>
    </location>
</feature>
<keyword evidence="5" id="KW-1185">Reference proteome</keyword>
<feature type="domain" description="Metallo-beta-lactamase" evidence="2">
    <location>
        <begin position="22"/>
        <end position="244"/>
    </location>
</feature>
<gene>
    <name evidence="4" type="ORF">K6753_10830</name>
</gene>
<dbReference type="CDD" id="cd16295">
    <property type="entry name" value="TTHA0252-CPSF-like_MBL-fold"/>
    <property type="match status" value="1"/>
</dbReference>